<protein>
    <submittedName>
        <fullName evidence="3">Inhibitory POU protein-like</fullName>
    </submittedName>
</protein>
<accession>A0ABM1MGF6</accession>
<evidence type="ECO:0000256" key="1">
    <source>
        <dbReference type="SAM" id="MobiDB-lite"/>
    </source>
</evidence>
<organism evidence="2 3">
    <name type="scientific">Nicrophorus vespilloides</name>
    <name type="common">Boreal carrion beetle</name>
    <dbReference type="NCBI Taxonomy" id="110193"/>
    <lineage>
        <taxon>Eukaryota</taxon>
        <taxon>Metazoa</taxon>
        <taxon>Ecdysozoa</taxon>
        <taxon>Arthropoda</taxon>
        <taxon>Hexapoda</taxon>
        <taxon>Insecta</taxon>
        <taxon>Pterygota</taxon>
        <taxon>Neoptera</taxon>
        <taxon>Endopterygota</taxon>
        <taxon>Coleoptera</taxon>
        <taxon>Polyphaga</taxon>
        <taxon>Staphyliniformia</taxon>
        <taxon>Silphidae</taxon>
        <taxon>Nicrophorinae</taxon>
        <taxon>Nicrophorus</taxon>
    </lineage>
</organism>
<dbReference type="Proteomes" id="UP000695000">
    <property type="component" value="Unplaced"/>
</dbReference>
<sequence>MYSPDKMMGAKGPTGLHGPITSTGACFPGRYSPTYRSPEPMARRCMPNPSVWESDFESDQFESKYWKPSLRKAHVFESPCDRKRMLEDASIMCNSWSPRHNVSEFA</sequence>
<keyword evidence="2" id="KW-1185">Reference proteome</keyword>
<feature type="region of interest" description="Disordered" evidence="1">
    <location>
        <begin position="1"/>
        <end position="21"/>
    </location>
</feature>
<name>A0ABM1MGF6_NICVS</name>
<dbReference type="PROSITE" id="PS51257">
    <property type="entry name" value="PROKAR_LIPOPROTEIN"/>
    <property type="match status" value="1"/>
</dbReference>
<dbReference type="RefSeq" id="XP_017773656.1">
    <property type="nucleotide sequence ID" value="XM_017918167.1"/>
</dbReference>
<proteinExistence type="predicted"/>
<reference evidence="3" key="1">
    <citation type="submission" date="2025-08" db="UniProtKB">
        <authorList>
            <consortium name="RefSeq"/>
        </authorList>
    </citation>
    <scope>IDENTIFICATION</scope>
    <source>
        <tissue evidence="3">Whole Larva</tissue>
    </source>
</reference>
<evidence type="ECO:0000313" key="3">
    <source>
        <dbReference type="RefSeq" id="XP_017773656.1"/>
    </source>
</evidence>
<gene>
    <name evidence="3" type="primary">LOC108560562</name>
</gene>
<dbReference type="GeneID" id="108560562"/>
<evidence type="ECO:0000313" key="2">
    <source>
        <dbReference type="Proteomes" id="UP000695000"/>
    </source>
</evidence>